<name>A0AAD3THH2_NEPGR</name>
<dbReference type="AlphaFoldDB" id="A0AAD3THH2"/>
<reference evidence="2" key="1">
    <citation type="submission" date="2023-05" db="EMBL/GenBank/DDBJ databases">
        <title>Nepenthes gracilis genome sequencing.</title>
        <authorList>
            <person name="Fukushima K."/>
        </authorList>
    </citation>
    <scope>NUCLEOTIDE SEQUENCE</scope>
    <source>
        <strain evidence="2">SING2019-196</strain>
    </source>
</reference>
<comment type="caution">
    <text evidence="2">The sequence shown here is derived from an EMBL/GenBank/DDBJ whole genome shotgun (WGS) entry which is preliminary data.</text>
</comment>
<keyword evidence="3" id="KW-1185">Reference proteome</keyword>
<dbReference type="EMBL" id="BSYO01000036">
    <property type="protein sequence ID" value="GMH29164.1"/>
    <property type="molecule type" value="Genomic_DNA"/>
</dbReference>
<feature type="region of interest" description="Disordered" evidence="1">
    <location>
        <begin position="64"/>
        <end position="91"/>
    </location>
</feature>
<proteinExistence type="predicted"/>
<evidence type="ECO:0000313" key="2">
    <source>
        <dbReference type="EMBL" id="GMH29164.1"/>
    </source>
</evidence>
<dbReference type="Proteomes" id="UP001279734">
    <property type="component" value="Unassembled WGS sequence"/>
</dbReference>
<sequence length="104" mass="11981">MLGSALKSTWKLCYLNQWTLWWMFTRFPEQRLFPPLWQSSPGNLLDVQVVTPLDNRCPVRPKHVYEPSGKILSNSSDQLPRPPRKKPSQALVALTPRSSSGAYW</sequence>
<gene>
    <name evidence="2" type="ORF">Nepgr_031007</name>
</gene>
<organism evidence="2 3">
    <name type="scientific">Nepenthes gracilis</name>
    <name type="common">Slender pitcher plant</name>
    <dbReference type="NCBI Taxonomy" id="150966"/>
    <lineage>
        <taxon>Eukaryota</taxon>
        <taxon>Viridiplantae</taxon>
        <taxon>Streptophyta</taxon>
        <taxon>Embryophyta</taxon>
        <taxon>Tracheophyta</taxon>
        <taxon>Spermatophyta</taxon>
        <taxon>Magnoliopsida</taxon>
        <taxon>eudicotyledons</taxon>
        <taxon>Gunneridae</taxon>
        <taxon>Pentapetalae</taxon>
        <taxon>Caryophyllales</taxon>
        <taxon>Nepenthaceae</taxon>
        <taxon>Nepenthes</taxon>
    </lineage>
</organism>
<evidence type="ECO:0000313" key="3">
    <source>
        <dbReference type="Proteomes" id="UP001279734"/>
    </source>
</evidence>
<protein>
    <submittedName>
        <fullName evidence="2">Uncharacterized protein</fullName>
    </submittedName>
</protein>
<evidence type="ECO:0000256" key="1">
    <source>
        <dbReference type="SAM" id="MobiDB-lite"/>
    </source>
</evidence>
<accession>A0AAD3THH2</accession>